<keyword evidence="1" id="KW-0472">Membrane</keyword>
<keyword evidence="2" id="KW-0496">Mitochondrion</keyword>
<keyword evidence="1" id="KW-0812">Transmembrane</keyword>
<geneLocation type="mitochondrion" evidence="2"/>
<feature type="transmembrane region" description="Helical" evidence="1">
    <location>
        <begin position="32"/>
        <end position="53"/>
    </location>
</feature>
<keyword evidence="1" id="KW-1133">Transmembrane helix</keyword>
<accession>A0A0S2LUD4</accession>
<feature type="transmembrane region" description="Helical" evidence="1">
    <location>
        <begin position="65"/>
        <end position="87"/>
    </location>
</feature>
<evidence type="ECO:0000256" key="1">
    <source>
        <dbReference type="SAM" id="Phobius"/>
    </source>
</evidence>
<reference evidence="2" key="1">
    <citation type="submission" date="2015-06" db="EMBL/GenBank/DDBJ databases">
        <title>High-throughput detection of wild bee species with mitogenome skimming and resequencing (mt-S/R).</title>
        <authorList>
            <person name="Tang M."/>
            <person name="Hardman C."/>
            <person name="Ji Y."/>
            <person name="Meng G."/>
            <person name="Liu S."/>
            <person name="Tan M."/>
            <person name="Yang S."/>
            <person name="Yang C."/>
            <person name="Moss E."/>
            <person name="Nevard T."/>
            <person name="Potts S.G."/>
            <person name="Zhou X."/>
            <person name="Yu D.W."/>
        </authorList>
    </citation>
    <scope>NUCLEOTIDE SEQUENCE</scope>
</reference>
<dbReference type="Gene3D" id="1.10.287.3510">
    <property type="match status" value="1"/>
</dbReference>
<organism evidence="2">
    <name type="scientific">Andrena minutula</name>
    <dbReference type="NCBI Taxonomy" id="1190802"/>
    <lineage>
        <taxon>Eukaryota</taxon>
        <taxon>Metazoa</taxon>
        <taxon>Ecdysozoa</taxon>
        <taxon>Arthropoda</taxon>
        <taxon>Hexapoda</taxon>
        <taxon>Insecta</taxon>
        <taxon>Pterygota</taxon>
        <taxon>Neoptera</taxon>
        <taxon>Endopterygota</taxon>
        <taxon>Hymenoptera</taxon>
        <taxon>Apocrita</taxon>
        <taxon>Aculeata</taxon>
        <taxon>Apoidea</taxon>
        <taxon>Anthophila</taxon>
        <taxon>Andrenidae</taxon>
        <taxon>Andreninae</taxon>
        <taxon>Andrena</taxon>
    </lineage>
</organism>
<sequence>MVGNFIFVTLFNYLSVLILLIFILIYACKDSFLMILISMEFMVLLVLSLVFFIELNNLNEWVFLYYLIFSVCDGVLGMSIMINMIFYMNNQSVSMINLLW</sequence>
<dbReference type="OrthoDB" id="6614360at2759"/>
<gene>
    <name evidence="2" type="primary">ND4L</name>
</gene>
<evidence type="ECO:0000313" key="2">
    <source>
        <dbReference type="EMBL" id="ALO64826.1"/>
    </source>
</evidence>
<dbReference type="EMBL" id="KT164675">
    <property type="protein sequence ID" value="ALO64826.1"/>
    <property type="molecule type" value="Genomic_DNA"/>
</dbReference>
<name>A0A0S2LUD4_9HYME</name>
<feature type="transmembrane region" description="Helical" evidence="1">
    <location>
        <begin position="6"/>
        <end position="25"/>
    </location>
</feature>
<proteinExistence type="predicted"/>
<protein>
    <submittedName>
        <fullName evidence="2">NADH dehydrogenase subunit 4L</fullName>
    </submittedName>
</protein>
<dbReference type="AlphaFoldDB" id="A0A0S2LUD4"/>